<keyword evidence="2" id="KW-1185">Reference proteome</keyword>
<evidence type="ECO:0000313" key="2">
    <source>
        <dbReference type="Proteomes" id="UP000828048"/>
    </source>
</evidence>
<accession>A0ACB7XTH7</accession>
<organism evidence="1 2">
    <name type="scientific">Vaccinium darrowii</name>
    <dbReference type="NCBI Taxonomy" id="229202"/>
    <lineage>
        <taxon>Eukaryota</taxon>
        <taxon>Viridiplantae</taxon>
        <taxon>Streptophyta</taxon>
        <taxon>Embryophyta</taxon>
        <taxon>Tracheophyta</taxon>
        <taxon>Spermatophyta</taxon>
        <taxon>Magnoliopsida</taxon>
        <taxon>eudicotyledons</taxon>
        <taxon>Gunneridae</taxon>
        <taxon>Pentapetalae</taxon>
        <taxon>asterids</taxon>
        <taxon>Ericales</taxon>
        <taxon>Ericaceae</taxon>
        <taxon>Vaccinioideae</taxon>
        <taxon>Vaccinieae</taxon>
        <taxon>Vaccinium</taxon>
    </lineage>
</organism>
<comment type="caution">
    <text evidence="1">The sequence shown here is derived from an EMBL/GenBank/DDBJ whole genome shotgun (WGS) entry which is preliminary data.</text>
</comment>
<protein>
    <submittedName>
        <fullName evidence="1">Uncharacterized protein</fullName>
    </submittedName>
</protein>
<proteinExistence type="predicted"/>
<name>A0ACB7XTH7_9ERIC</name>
<dbReference type="Proteomes" id="UP000828048">
    <property type="component" value="Chromosome 1"/>
</dbReference>
<evidence type="ECO:0000313" key="1">
    <source>
        <dbReference type="EMBL" id="KAH7843918.1"/>
    </source>
</evidence>
<gene>
    <name evidence="1" type="ORF">Vadar_022401</name>
</gene>
<sequence length="134" mass="15248">MPATVLVPAAQAILNVLIPLVTQQINLAWGFEGDLKKLKRRLKNIQALLRDAEKGKIESEALKEWLKSLKSATCDAENVLGELEYEALRRKLDRKRDQVSHLFDKLEGSISHPAVLFCGPPVTMEEQWVWHHVK</sequence>
<reference evidence="1 2" key="1">
    <citation type="journal article" date="2021" name="Hortic Res">
        <title>High-quality reference genome and annotation aids understanding of berry development for evergreen blueberry (Vaccinium darrowii).</title>
        <authorList>
            <person name="Yu J."/>
            <person name="Hulse-Kemp A.M."/>
            <person name="Babiker E."/>
            <person name="Staton M."/>
        </authorList>
    </citation>
    <scope>NUCLEOTIDE SEQUENCE [LARGE SCALE GENOMIC DNA]</scope>
    <source>
        <strain evidence="2">cv. NJ 8807/NJ 8810</strain>
        <tissue evidence="1">Young leaf</tissue>
    </source>
</reference>
<dbReference type="EMBL" id="CM037151">
    <property type="protein sequence ID" value="KAH7843918.1"/>
    <property type="molecule type" value="Genomic_DNA"/>
</dbReference>